<accession>A0A5D0WJW9</accession>
<sequence length="73" mass="8649">MPRTITYYYPDENNPSAIKVFQDRSSQIRGFYFKRDYLKDVAKEDYATNYAVYFLFSDEADTNGFKTIYIGQS</sequence>
<name>A0A5D0WJW9_9FIRM</name>
<comment type="caution">
    <text evidence="1">The sequence shown here is derived from an EMBL/GenBank/DDBJ whole genome shotgun (WGS) entry which is preliminary data.</text>
</comment>
<dbReference type="EMBL" id="VSLA01000025">
    <property type="protein sequence ID" value="TYC84363.1"/>
    <property type="molecule type" value="Genomic_DNA"/>
</dbReference>
<gene>
    <name evidence="1" type="ORF">FXB42_11285</name>
</gene>
<reference evidence="1 2" key="1">
    <citation type="submission" date="2019-08" db="EMBL/GenBank/DDBJ databases">
        <title>Isolation and enrichment of carboxydotrophic bacteria from anaerobic sludge for the production of bio-based chemicals from syngas.</title>
        <authorList>
            <person name="Antares A.L."/>
            <person name="Moreira J."/>
            <person name="Diender M."/>
            <person name="Parshina S.N."/>
            <person name="Stams A.J.M."/>
            <person name="Alves M."/>
            <person name="Alves J.I."/>
            <person name="Sousa D.Z."/>
        </authorList>
    </citation>
    <scope>NUCLEOTIDE SEQUENCE [LARGE SCALE GENOMIC DNA]</scope>
    <source>
        <strain evidence="1 2">JM</strain>
    </source>
</reference>
<dbReference type="AlphaFoldDB" id="A0A5D0WJW9"/>
<protein>
    <submittedName>
        <fullName evidence="1">Uncharacterized protein</fullName>
    </submittedName>
</protein>
<dbReference type="Proteomes" id="UP000322619">
    <property type="component" value="Unassembled WGS sequence"/>
</dbReference>
<evidence type="ECO:0000313" key="2">
    <source>
        <dbReference type="Proteomes" id="UP000322619"/>
    </source>
</evidence>
<proteinExistence type="predicted"/>
<evidence type="ECO:0000313" key="1">
    <source>
        <dbReference type="EMBL" id="TYC84363.1"/>
    </source>
</evidence>
<dbReference type="RefSeq" id="WP_148637886.1">
    <property type="nucleotide sequence ID" value="NZ_VSLA01000025.1"/>
</dbReference>
<organism evidence="1 2">
    <name type="scientific">Acetobacterium wieringae</name>
    <dbReference type="NCBI Taxonomy" id="52694"/>
    <lineage>
        <taxon>Bacteria</taxon>
        <taxon>Bacillati</taxon>
        <taxon>Bacillota</taxon>
        <taxon>Clostridia</taxon>
        <taxon>Eubacteriales</taxon>
        <taxon>Eubacteriaceae</taxon>
        <taxon>Acetobacterium</taxon>
    </lineage>
</organism>